<feature type="region of interest" description="Disordered" evidence="1">
    <location>
        <begin position="275"/>
        <end position="309"/>
    </location>
</feature>
<accession>A0A397TA87</accession>
<dbReference type="AlphaFoldDB" id="A0A397TA87"/>
<feature type="region of interest" description="Disordered" evidence="1">
    <location>
        <begin position="24"/>
        <end position="152"/>
    </location>
</feature>
<comment type="caution">
    <text evidence="2">The sequence shown here is derived from an EMBL/GenBank/DDBJ whole genome shotgun (WGS) entry which is preliminary data.</text>
</comment>
<dbReference type="EMBL" id="QKYT01000109">
    <property type="protein sequence ID" value="RIA93167.1"/>
    <property type="molecule type" value="Genomic_DNA"/>
</dbReference>
<organism evidence="2 3">
    <name type="scientific">Glomus cerebriforme</name>
    <dbReference type="NCBI Taxonomy" id="658196"/>
    <lineage>
        <taxon>Eukaryota</taxon>
        <taxon>Fungi</taxon>
        <taxon>Fungi incertae sedis</taxon>
        <taxon>Mucoromycota</taxon>
        <taxon>Glomeromycotina</taxon>
        <taxon>Glomeromycetes</taxon>
        <taxon>Glomerales</taxon>
        <taxon>Glomeraceae</taxon>
        <taxon>Glomus</taxon>
    </lineage>
</organism>
<proteinExistence type="predicted"/>
<evidence type="ECO:0000313" key="2">
    <source>
        <dbReference type="EMBL" id="RIA93167.1"/>
    </source>
</evidence>
<keyword evidence="3" id="KW-1185">Reference proteome</keyword>
<dbReference type="Proteomes" id="UP000265703">
    <property type="component" value="Unassembled WGS sequence"/>
</dbReference>
<sequence>MSGHYYYESNKNSVGFHRNNNEIRYSENNPYRNNYNSYSQNNQGTARRNNNEIRYSENNPYRNNYNSHSQNNQGIARRNNNGLPPRFSYNERNRGYSNEQSSSYHNYSGRFNNDQSLSRRSNNFTIYRRNEQDFSRGGRRPGPYDTISRSRQSSINYTTRNVRVRPSTDILAGLDESPSENCDWSIYWNHQQISSWNAAAQDPSLLKSNPPPKEKAYGVVESKEEKKISTTSSTSSEKKNIWVTQNEFTPLNSVAIRPHSPLPFELLDEDNNKMVARNNKGKSRASRDRYQEEDLKNANDDTNNYKGISFSPPFPIIPASSVTNEKPTILPDIDRIFEDDSRSAAQTFENLRKIAKTLWNDFTDVPLDLASEQDVNPEEYLKVNRKIKRKFRGF</sequence>
<evidence type="ECO:0000313" key="3">
    <source>
        <dbReference type="Proteomes" id="UP000265703"/>
    </source>
</evidence>
<feature type="compositionally biased region" description="Basic and acidic residues" evidence="1">
    <location>
        <begin position="212"/>
        <end position="228"/>
    </location>
</feature>
<feature type="compositionally biased region" description="Low complexity" evidence="1">
    <location>
        <begin position="26"/>
        <end position="42"/>
    </location>
</feature>
<evidence type="ECO:0000256" key="1">
    <source>
        <dbReference type="SAM" id="MobiDB-lite"/>
    </source>
</evidence>
<reference evidence="2 3" key="1">
    <citation type="submission" date="2018-06" db="EMBL/GenBank/DDBJ databases">
        <title>Comparative genomics reveals the genomic features of Rhizophagus irregularis, R. cerebriforme, R. diaphanum and Gigaspora rosea, and their symbiotic lifestyle signature.</title>
        <authorList>
            <person name="Morin E."/>
            <person name="San Clemente H."/>
            <person name="Chen E.C.H."/>
            <person name="De La Providencia I."/>
            <person name="Hainaut M."/>
            <person name="Kuo A."/>
            <person name="Kohler A."/>
            <person name="Murat C."/>
            <person name="Tang N."/>
            <person name="Roy S."/>
            <person name="Loubradou J."/>
            <person name="Henrissat B."/>
            <person name="Grigoriev I.V."/>
            <person name="Corradi N."/>
            <person name="Roux C."/>
            <person name="Martin F.M."/>
        </authorList>
    </citation>
    <scope>NUCLEOTIDE SEQUENCE [LARGE SCALE GENOMIC DNA]</scope>
    <source>
        <strain evidence="2 3">DAOM 227022</strain>
    </source>
</reference>
<gene>
    <name evidence="2" type="ORF">C1645_804175</name>
</gene>
<protein>
    <submittedName>
        <fullName evidence="2">Uncharacterized protein</fullName>
    </submittedName>
</protein>
<feature type="compositionally biased region" description="Polar residues" evidence="1">
    <location>
        <begin position="95"/>
        <end position="125"/>
    </location>
</feature>
<feature type="compositionally biased region" description="Polar residues" evidence="1">
    <location>
        <begin position="56"/>
        <end position="82"/>
    </location>
</feature>
<feature type="compositionally biased region" description="Basic and acidic residues" evidence="1">
    <location>
        <begin position="285"/>
        <end position="299"/>
    </location>
</feature>
<feature type="region of interest" description="Disordered" evidence="1">
    <location>
        <begin position="204"/>
        <end position="236"/>
    </location>
</feature>
<name>A0A397TA87_9GLOM</name>